<comment type="subcellular location">
    <subcellularLocation>
        <location evidence="1">Membrane</location>
    </subcellularLocation>
</comment>
<evidence type="ECO:0000313" key="6">
    <source>
        <dbReference type="EMBL" id="QJB69549.1"/>
    </source>
</evidence>
<dbReference type="AlphaFoldDB" id="A0A6H2DLK9"/>
<dbReference type="Gene3D" id="1.20.120.550">
    <property type="entry name" value="Membrane associated eicosanoid/glutathione metabolism-like domain"/>
    <property type="match status" value="1"/>
</dbReference>
<name>A0A6H2DLK9_9SPHN</name>
<evidence type="ECO:0000256" key="2">
    <source>
        <dbReference type="ARBA" id="ARBA00022692"/>
    </source>
</evidence>
<protein>
    <submittedName>
        <fullName evidence="6">MAPEG family protein</fullName>
    </submittedName>
</protein>
<dbReference type="Pfam" id="PF01124">
    <property type="entry name" value="MAPEG"/>
    <property type="match status" value="1"/>
</dbReference>
<accession>A0A6H2DLK9</accession>
<feature type="transmembrane region" description="Helical" evidence="5">
    <location>
        <begin position="113"/>
        <end position="137"/>
    </location>
</feature>
<evidence type="ECO:0000313" key="7">
    <source>
        <dbReference type="Proteomes" id="UP000501600"/>
    </source>
</evidence>
<keyword evidence="4 5" id="KW-0472">Membrane</keyword>
<sequence length="142" mass="14555">MTIPVIAAATGAIIIILQALLMVMAGAYRAKSGINMGTGDDPVMERKIRRHGNLAENAGLFIAVLALAEMTVVPDNIVQIIAIVFVVARISHAIALSSVAGSHGGTSGNGGKFFVVARVIGAFGTLASFLALGGFLLNGLIR</sequence>
<dbReference type="SUPFAM" id="SSF161084">
    <property type="entry name" value="MAPEG domain-like"/>
    <property type="match status" value="1"/>
</dbReference>
<gene>
    <name evidence="6" type="ORF">HF685_09875</name>
</gene>
<feature type="transmembrane region" description="Helical" evidence="5">
    <location>
        <begin position="79"/>
        <end position="101"/>
    </location>
</feature>
<organism evidence="6 7">
    <name type="scientific">Parasphingorhabdus halotolerans</name>
    <dbReference type="NCBI Taxonomy" id="2725558"/>
    <lineage>
        <taxon>Bacteria</taxon>
        <taxon>Pseudomonadati</taxon>
        <taxon>Pseudomonadota</taxon>
        <taxon>Alphaproteobacteria</taxon>
        <taxon>Sphingomonadales</taxon>
        <taxon>Sphingomonadaceae</taxon>
        <taxon>Parasphingorhabdus</taxon>
    </lineage>
</organism>
<dbReference type="InterPro" id="IPR023352">
    <property type="entry name" value="MAPEG-like_dom_sf"/>
</dbReference>
<evidence type="ECO:0000256" key="1">
    <source>
        <dbReference type="ARBA" id="ARBA00004370"/>
    </source>
</evidence>
<feature type="transmembrane region" description="Helical" evidence="5">
    <location>
        <begin position="54"/>
        <end position="73"/>
    </location>
</feature>
<evidence type="ECO:0000256" key="5">
    <source>
        <dbReference type="SAM" id="Phobius"/>
    </source>
</evidence>
<feature type="transmembrane region" description="Helical" evidence="5">
    <location>
        <begin position="6"/>
        <end position="28"/>
    </location>
</feature>
<evidence type="ECO:0000256" key="4">
    <source>
        <dbReference type="ARBA" id="ARBA00023136"/>
    </source>
</evidence>
<reference evidence="6 7" key="1">
    <citation type="submission" date="2020-04" db="EMBL/GenBank/DDBJ databases">
        <title>Genome sequence for Sphingorhabdus sp. strain M1.</title>
        <authorList>
            <person name="Park S.-J."/>
        </authorList>
    </citation>
    <scope>NUCLEOTIDE SEQUENCE [LARGE SCALE GENOMIC DNA]</scope>
    <source>
        <strain evidence="6 7">JK6</strain>
    </source>
</reference>
<dbReference type="InterPro" id="IPR001129">
    <property type="entry name" value="Membr-assoc_MAPEG"/>
</dbReference>
<evidence type="ECO:0000256" key="3">
    <source>
        <dbReference type="ARBA" id="ARBA00022989"/>
    </source>
</evidence>
<dbReference type="RefSeq" id="WP_168819656.1">
    <property type="nucleotide sequence ID" value="NZ_CP051217.1"/>
</dbReference>
<dbReference type="KEGG" id="phao:HF685_09875"/>
<dbReference type="Proteomes" id="UP000501600">
    <property type="component" value="Chromosome"/>
</dbReference>
<keyword evidence="2 5" id="KW-0812">Transmembrane</keyword>
<keyword evidence="7" id="KW-1185">Reference proteome</keyword>
<keyword evidence="3 5" id="KW-1133">Transmembrane helix</keyword>
<proteinExistence type="predicted"/>
<dbReference type="GO" id="GO:0016020">
    <property type="term" value="C:membrane"/>
    <property type="evidence" value="ECO:0007669"/>
    <property type="project" value="UniProtKB-SubCell"/>
</dbReference>
<dbReference type="EMBL" id="CP051217">
    <property type="protein sequence ID" value="QJB69549.1"/>
    <property type="molecule type" value="Genomic_DNA"/>
</dbReference>